<dbReference type="InterPro" id="IPR009081">
    <property type="entry name" value="PP-bd_ACP"/>
</dbReference>
<keyword evidence="3" id="KW-0436">Ligase</keyword>
<dbReference type="GO" id="GO:0016874">
    <property type="term" value="F:ligase activity"/>
    <property type="evidence" value="ECO:0007669"/>
    <property type="project" value="UniProtKB-KW"/>
</dbReference>
<dbReference type="GO" id="GO:0005737">
    <property type="term" value="C:cytoplasm"/>
    <property type="evidence" value="ECO:0007669"/>
    <property type="project" value="TreeGrafter"/>
</dbReference>
<keyword evidence="2" id="KW-0597">Phosphoprotein</keyword>
<dbReference type="SUPFAM" id="SSF47336">
    <property type="entry name" value="ACP-like"/>
    <property type="match status" value="1"/>
</dbReference>
<protein>
    <recommendedName>
        <fullName evidence="6">Carrier domain-containing protein</fullName>
    </recommendedName>
</protein>
<feature type="compositionally biased region" description="Basic and acidic residues" evidence="5">
    <location>
        <begin position="99"/>
        <end position="118"/>
    </location>
</feature>
<dbReference type="EMBL" id="JASWJB010000092">
    <property type="protein sequence ID" value="KAK2599048.1"/>
    <property type="molecule type" value="Genomic_DNA"/>
</dbReference>
<keyword evidence="1" id="KW-0596">Phosphopantetheine</keyword>
<accession>A0AAJ0CPC3</accession>
<dbReference type="SUPFAM" id="SSF56801">
    <property type="entry name" value="Acetyl-CoA synthetase-like"/>
    <property type="match status" value="1"/>
</dbReference>
<dbReference type="GO" id="GO:0044550">
    <property type="term" value="P:secondary metabolite biosynthetic process"/>
    <property type="evidence" value="ECO:0007669"/>
    <property type="project" value="TreeGrafter"/>
</dbReference>
<sequence length="663" mass="73349">MTVASAGVGSDVPTPLSMSEVEKRLRQVWATVLNMDAASFGLDDNFFELGGDSIDAMRVVSKARKVGLPKLKVVDLYSHPILRDAVSRICPNAGPGNEDGPKNATRDTEQSRRKESTENGHAAIRGLSVDLEAVKDALARQPHVREALAAVQQVDDQEPRIIAFVTLHDDDTLPLNEELRQQQESKQVELWRGIYDDEAYTSIGEVQTETVGRDFIGWNSMFDGKPIDKVEMEEWLQDTIGTILNGRPASHVLEIGSGSGMILFNLGSGLQSYVGIEPSEKAVQFITKSAKLAPMLSGKVKMYNASAGDIHLIREDLSPETVIINSVAQYFPSQDYLFKVIKDLVQLKGVQTLFFGDIRSYAQYRDFLAARALHMLGGEATPDQVRAVMTQLESSETEFLVDPAFFTGLQDRLPDYVGHVEILPKAMHATNELSCYRFSAVVHIRQNGQPMQVHTIDQSQWHDYESEALTRHSLRQMLQTPSTPSVLAVGNIPHSKTAFERHIVDGLDNQGQQLDPATWQSSIRDKAQSRSALSVVDLKALAQEAGYGVETSWARQFSQRGGLDAIFHKIGTTEGSGRVLFQFPTEHQGRAQNTLSTQPMRQQFRRSVQEQLREKMKSELPSHMTPDKIVVVDKMPAVAQAGSGHLSSKQSENGGASNPKTME</sequence>
<comment type="similarity">
    <text evidence="4">Belongs to the NRP synthetase family.</text>
</comment>
<feature type="region of interest" description="Disordered" evidence="5">
    <location>
        <begin position="88"/>
        <end position="121"/>
    </location>
</feature>
<evidence type="ECO:0000313" key="8">
    <source>
        <dbReference type="Proteomes" id="UP001251528"/>
    </source>
</evidence>
<dbReference type="Proteomes" id="UP001251528">
    <property type="component" value="Unassembled WGS sequence"/>
</dbReference>
<evidence type="ECO:0000259" key="6">
    <source>
        <dbReference type="PROSITE" id="PS50075"/>
    </source>
</evidence>
<evidence type="ECO:0000256" key="3">
    <source>
        <dbReference type="ARBA" id="ARBA00022598"/>
    </source>
</evidence>
<dbReference type="Gene3D" id="1.10.1200.10">
    <property type="entry name" value="ACP-like"/>
    <property type="match status" value="1"/>
</dbReference>
<dbReference type="SUPFAM" id="SSF53335">
    <property type="entry name" value="S-adenosyl-L-methionine-dependent methyltransferases"/>
    <property type="match status" value="1"/>
</dbReference>
<evidence type="ECO:0000313" key="7">
    <source>
        <dbReference type="EMBL" id="KAK2599048.1"/>
    </source>
</evidence>
<dbReference type="FunFam" id="1.10.1200.10:FF:000005">
    <property type="entry name" value="Nonribosomal peptide synthetase 1"/>
    <property type="match status" value="1"/>
</dbReference>
<dbReference type="InterPro" id="IPR006162">
    <property type="entry name" value="Ppantetheine_attach_site"/>
</dbReference>
<evidence type="ECO:0000256" key="1">
    <source>
        <dbReference type="ARBA" id="ARBA00022450"/>
    </source>
</evidence>
<dbReference type="PANTHER" id="PTHR45527">
    <property type="entry name" value="NONRIBOSOMAL PEPTIDE SYNTHETASE"/>
    <property type="match status" value="1"/>
</dbReference>
<dbReference type="Gene3D" id="3.30.300.30">
    <property type="match status" value="2"/>
</dbReference>
<organism evidence="7 8">
    <name type="scientific">Conoideocrella luteorostrata</name>
    <dbReference type="NCBI Taxonomy" id="1105319"/>
    <lineage>
        <taxon>Eukaryota</taxon>
        <taxon>Fungi</taxon>
        <taxon>Dikarya</taxon>
        <taxon>Ascomycota</taxon>
        <taxon>Pezizomycotina</taxon>
        <taxon>Sordariomycetes</taxon>
        <taxon>Hypocreomycetidae</taxon>
        <taxon>Hypocreales</taxon>
        <taxon>Clavicipitaceae</taxon>
        <taxon>Conoideocrella</taxon>
    </lineage>
</organism>
<feature type="domain" description="Carrier" evidence="6">
    <location>
        <begin position="16"/>
        <end position="93"/>
    </location>
</feature>
<dbReference type="PROSITE" id="PS50075">
    <property type="entry name" value="CARRIER"/>
    <property type="match status" value="1"/>
</dbReference>
<evidence type="ECO:0000256" key="4">
    <source>
        <dbReference type="ARBA" id="ARBA00029454"/>
    </source>
</evidence>
<feature type="region of interest" description="Disordered" evidence="5">
    <location>
        <begin position="640"/>
        <end position="663"/>
    </location>
</feature>
<reference evidence="7" key="1">
    <citation type="submission" date="2023-06" db="EMBL/GenBank/DDBJ databases">
        <title>Conoideocrella luteorostrata (Hypocreales: Clavicipitaceae), a potential biocontrol fungus for elongate hemlock scale in United States Christmas tree production areas.</title>
        <authorList>
            <person name="Barrett H."/>
            <person name="Lovett B."/>
            <person name="Macias A.M."/>
            <person name="Stajich J.E."/>
            <person name="Kasson M.T."/>
        </authorList>
    </citation>
    <scope>NUCLEOTIDE SEQUENCE</scope>
    <source>
        <strain evidence="7">ARSEF 14590</strain>
    </source>
</reference>
<gene>
    <name evidence="7" type="ORF">QQS21_005515</name>
</gene>
<proteinExistence type="inferred from homology"/>
<dbReference type="GO" id="GO:0043041">
    <property type="term" value="P:amino acid activation for nonribosomal peptide biosynthetic process"/>
    <property type="evidence" value="ECO:0007669"/>
    <property type="project" value="TreeGrafter"/>
</dbReference>
<keyword evidence="8" id="KW-1185">Reference proteome</keyword>
<dbReference type="PANTHER" id="PTHR45527:SF1">
    <property type="entry name" value="FATTY ACID SYNTHASE"/>
    <property type="match status" value="1"/>
</dbReference>
<dbReference type="PROSITE" id="PS00012">
    <property type="entry name" value="PHOSPHOPANTETHEINE"/>
    <property type="match status" value="1"/>
</dbReference>
<dbReference type="Pfam" id="PF00550">
    <property type="entry name" value="PP-binding"/>
    <property type="match status" value="1"/>
</dbReference>
<comment type="caution">
    <text evidence="7">The sequence shown here is derived from an EMBL/GenBank/DDBJ whole genome shotgun (WGS) entry which is preliminary data.</text>
</comment>
<evidence type="ECO:0000256" key="5">
    <source>
        <dbReference type="SAM" id="MobiDB-lite"/>
    </source>
</evidence>
<dbReference type="InterPro" id="IPR029063">
    <property type="entry name" value="SAM-dependent_MTases_sf"/>
</dbReference>
<dbReference type="GO" id="GO:0031177">
    <property type="term" value="F:phosphopantetheine binding"/>
    <property type="evidence" value="ECO:0007669"/>
    <property type="project" value="TreeGrafter"/>
</dbReference>
<name>A0AAJ0CPC3_9HYPO</name>
<evidence type="ECO:0000256" key="2">
    <source>
        <dbReference type="ARBA" id="ARBA00022553"/>
    </source>
</evidence>
<dbReference type="InterPro" id="IPR036736">
    <property type="entry name" value="ACP-like_sf"/>
</dbReference>
<feature type="compositionally biased region" description="Polar residues" evidence="5">
    <location>
        <begin position="645"/>
        <end position="663"/>
    </location>
</feature>
<dbReference type="AlphaFoldDB" id="A0AAJ0CPC3"/>
<dbReference type="Gene3D" id="3.40.50.150">
    <property type="entry name" value="Vaccinia Virus protein VP39"/>
    <property type="match status" value="1"/>
</dbReference>
<dbReference type="InterPro" id="IPR045851">
    <property type="entry name" value="AMP-bd_C_sf"/>
</dbReference>